<evidence type="ECO:0000313" key="1">
    <source>
        <dbReference type="EMBL" id="MBA9078185.1"/>
    </source>
</evidence>
<dbReference type="EMBL" id="JACJIQ010000011">
    <property type="protein sequence ID" value="MBA9078185.1"/>
    <property type="molecule type" value="Genomic_DNA"/>
</dbReference>
<dbReference type="RefSeq" id="WP_182513462.1">
    <property type="nucleotide sequence ID" value="NZ_JACJIQ010000011.1"/>
</dbReference>
<comment type="caution">
    <text evidence="1">The sequence shown here is derived from an EMBL/GenBank/DDBJ whole genome shotgun (WGS) entry which is preliminary data.</text>
</comment>
<reference evidence="1 2" key="1">
    <citation type="submission" date="2020-08" db="EMBL/GenBank/DDBJ databases">
        <title>Genomic Encyclopedia of Type Strains, Phase IV (KMG-IV): sequencing the most valuable type-strain genomes for metagenomic binning, comparative biology and taxonomic classification.</title>
        <authorList>
            <person name="Goeker M."/>
        </authorList>
    </citation>
    <scope>NUCLEOTIDE SEQUENCE [LARGE SCALE GENOMIC DNA]</scope>
    <source>
        <strain evidence="1 2">DSM 29854</strain>
    </source>
</reference>
<name>A0A839GRQ2_9BACT</name>
<keyword evidence="2" id="KW-1185">Reference proteome</keyword>
<sequence>MTTATTLWFYLKSASPIYTYTLPSQDKRLPQVLEDVRMIKHGSHIFIHLRSEFEWERALHLLGETKIANRLSPSSAA</sequence>
<evidence type="ECO:0000313" key="2">
    <source>
        <dbReference type="Proteomes" id="UP000563094"/>
    </source>
</evidence>
<protein>
    <submittedName>
        <fullName evidence="1">Uncharacterized protein</fullName>
    </submittedName>
</protein>
<organism evidence="1 2">
    <name type="scientific">Rufibacter quisquiliarum</name>
    <dbReference type="NCBI Taxonomy" id="1549639"/>
    <lineage>
        <taxon>Bacteria</taxon>
        <taxon>Pseudomonadati</taxon>
        <taxon>Bacteroidota</taxon>
        <taxon>Cytophagia</taxon>
        <taxon>Cytophagales</taxon>
        <taxon>Hymenobacteraceae</taxon>
        <taxon>Rufibacter</taxon>
    </lineage>
</organism>
<dbReference type="AlphaFoldDB" id="A0A839GRQ2"/>
<dbReference type="Proteomes" id="UP000563094">
    <property type="component" value="Unassembled WGS sequence"/>
</dbReference>
<proteinExistence type="predicted"/>
<accession>A0A839GRQ2</accession>
<gene>
    <name evidence="1" type="ORF">FHS90_002909</name>
</gene>